<evidence type="ECO:0000313" key="4">
    <source>
        <dbReference type="Proteomes" id="UP001519418"/>
    </source>
</evidence>
<keyword evidence="4" id="KW-1185">Reference proteome</keyword>
<dbReference type="RefSeq" id="WP_213819823.1">
    <property type="nucleotide sequence ID" value="NZ_JAAMFI010000002.1"/>
</dbReference>
<dbReference type="Proteomes" id="UP001519418">
    <property type="component" value="Unassembled WGS sequence"/>
</dbReference>
<organism evidence="3 4">
    <name type="scientific">Fructobacillus papyriferae</name>
    <dbReference type="NCBI Taxonomy" id="2713171"/>
    <lineage>
        <taxon>Bacteria</taxon>
        <taxon>Bacillati</taxon>
        <taxon>Bacillota</taxon>
        <taxon>Bacilli</taxon>
        <taxon>Lactobacillales</taxon>
        <taxon>Lactobacillaceae</taxon>
        <taxon>Fructobacillus</taxon>
    </lineage>
</organism>
<evidence type="ECO:0000256" key="1">
    <source>
        <dbReference type="SAM" id="MobiDB-lite"/>
    </source>
</evidence>
<protein>
    <recommendedName>
        <fullName evidence="5">Preprotein translocase subunit SecE</fullName>
    </recommendedName>
</protein>
<evidence type="ECO:0000256" key="2">
    <source>
        <dbReference type="SAM" id="Phobius"/>
    </source>
</evidence>
<keyword evidence="2" id="KW-0812">Transmembrane</keyword>
<keyword evidence="2" id="KW-1133">Transmembrane helix</keyword>
<gene>
    <name evidence="3" type="ORF">G6R27_04190</name>
</gene>
<evidence type="ECO:0008006" key="5">
    <source>
        <dbReference type="Google" id="ProtNLM"/>
    </source>
</evidence>
<sequence length="127" mass="14221">MAEETNDTEKKNQAAQPVEEKDAPDRLTQAKEDVQKGALSAVDSAKTAYGKVKGRTEWSNPVVVVVAVIVFLVLIRLLFGSLFNAVFNYLGELLMAIMTKSAWPVVFAAFIIYYRKEIRDLLNRIGR</sequence>
<feature type="transmembrane region" description="Helical" evidence="2">
    <location>
        <begin position="93"/>
        <end position="114"/>
    </location>
</feature>
<feature type="region of interest" description="Disordered" evidence="1">
    <location>
        <begin position="1"/>
        <end position="29"/>
    </location>
</feature>
<keyword evidence="2" id="KW-0472">Membrane</keyword>
<feature type="transmembrane region" description="Helical" evidence="2">
    <location>
        <begin position="62"/>
        <end position="87"/>
    </location>
</feature>
<dbReference type="EMBL" id="JAAMFI010000002">
    <property type="protein sequence ID" value="MBS9335228.1"/>
    <property type="molecule type" value="Genomic_DNA"/>
</dbReference>
<comment type="caution">
    <text evidence="3">The sequence shown here is derived from an EMBL/GenBank/DDBJ whole genome shotgun (WGS) entry which is preliminary data.</text>
</comment>
<evidence type="ECO:0000313" key="3">
    <source>
        <dbReference type="EMBL" id="MBS9335228.1"/>
    </source>
</evidence>
<feature type="compositionally biased region" description="Basic and acidic residues" evidence="1">
    <location>
        <begin position="7"/>
        <end position="29"/>
    </location>
</feature>
<accession>A0ABS5QPX4</accession>
<reference evidence="3 4" key="1">
    <citation type="submission" date="2020-02" db="EMBL/GenBank/DDBJ databases">
        <title>Fructobacillus sp. isolated from paper mulberry of Taiwan.</title>
        <authorList>
            <person name="Lin S.-T."/>
        </authorList>
    </citation>
    <scope>NUCLEOTIDE SEQUENCE [LARGE SCALE GENOMIC DNA]</scope>
    <source>
        <strain evidence="3 4">M1-10</strain>
    </source>
</reference>
<name>A0ABS5QPX4_9LACO</name>
<proteinExistence type="predicted"/>